<keyword evidence="1" id="KW-0472">Membrane</keyword>
<feature type="transmembrane region" description="Helical" evidence="1">
    <location>
        <begin position="367"/>
        <end position="388"/>
    </location>
</feature>
<feature type="transmembrane region" description="Helical" evidence="1">
    <location>
        <begin position="408"/>
        <end position="428"/>
    </location>
</feature>
<feature type="transmembrane region" description="Helical" evidence="1">
    <location>
        <begin position="150"/>
        <end position="169"/>
    </location>
</feature>
<sequence length="441" mass="48874">MRETSQEEQIGFMRSLRRSRAAAFRQEIVPHFRYVFQSGFGLFASAIFFTALIWYVGFIKAVPEGWPVEIVGVAIISLASVRAPLRSYFRPADSVFLLPMESRLLSFYINPALRNAIVTAVLRTLALFLLFWPIYSRSPDTAYLADTHPLGALGALFALIAGCNVYGGWRERQPAARSWRLGLKLVRWSLTFLTVAALLLKTLALAIPLMLSCMAIVALLWRIPARHALPWERLIDEEAAVRRRWMAFLGWFVDVPSETAKPARRKWIAWAADFLPWQHSRAWHYLYAKVFLRGETFGALWRWVILAGIVLIVTGNSLADAVIYGIAILVSGLQLSELRRVRFVETAATVPIAAENRLAGAAAVARTAGLGVALLLGLIGMLTFGWGAAGIGEGASADAAGGGLAEAIHLETWLPLLAAGLLWCGWWIPRKIAKFVDEDEM</sequence>
<gene>
    <name evidence="2" type="ORF">FPL14_06095</name>
</gene>
<feature type="transmembrane region" description="Helical" evidence="1">
    <location>
        <begin position="112"/>
        <end position="135"/>
    </location>
</feature>
<dbReference type="EMBL" id="CP041969">
    <property type="protein sequence ID" value="QMV40826.1"/>
    <property type="molecule type" value="Genomic_DNA"/>
</dbReference>
<feature type="transmembrane region" description="Helical" evidence="1">
    <location>
        <begin position="34"/>
        <end position="59"/>
    </location>
</feature>
<evidence type="ECO:0000313" key="2">
    <source>
        <dbReference type="EMBL" id="QMV40826.1"/>
    </source>
</evidence>
<dbReference type="AlphaFoldDB" id="A0A7G5BV42"/>
<feature type="transmembrane region" description="Helical" evidence="1">
    <location>
        <begin position="190"/>
        <end position="221"/>
    </location>
</feature>
<accession>A0A7G5BV42</accession>
<evidence type="ECO:0000256" key="1">
    <source>
        <dbReference type="SAM" id="Phobius"/>
    </source>
</evidence>
<keyword evidence="1" id="KW-0812">Transmembrane</keyword>
<dbReference type="RefSeq" id="WP_182302183.1">
    <property type="nucleotide sequence ID" value="NZ_CP041969.1"/>
</dbReference>
<feature type="transmembrane region" description="Helical" evidence="1">
    <location>
        <begin position="65"/>
        <end position="85"/>
    </location>
</feature>
<proteinExistence type="predicted"/>
<dbReference type="InterPro" id="IPR010288">
    <property type="entry name" value="EcsB_ABC"/>
</dbReference>
<evidence type="ECO:0000313" key="3">
    <source>
        <dbReference type="Proteomes" id="UP000515679"/>
    </source>
</evidence>
<feature type="transmembrane region" description="Helical" evidence="1">
    <location>
        <begin position="300"/>
        <end position="333"/>
    </location>
</feature>
<name>A0A7G5BV42_9BACL</name>
<keyword evidence="1" id="KW-1133">Transmembrane helix</keyword>
<keyword evidence="3" id="KW-1185">Reference proteome</keyword>
<dbReference type="Proteomes" id="UP000515679">
    <property type="component" value="Chromosome"/>
</dbReference>
<dbReference type="KEGG" id="cchl:FPL14_06095"/>
<evidence type="ECO:0008006" key="4">
    <source>
        <dbReference type="Google" id="ProtNLM"/>
    </source>
</evidence>
<dbReference type="Pfam" id="PF05975">
    <property type="entry name" value="EcsB"/>
    <property type="match status" value="1"/>
</dbReference>
<protein>
    <recommendedName>
        <fullName evidence="4">ABC-2 type transport system permease protein</fullName>
    </recommendedName>
</protein>
<organism evidence="2 3">
    <name type="scientific">Cohnella cholangitidis</name>
    <dbReference type="NCBI Taxonomy" id="2598458"/>
    <lineage>
        <taxon>Bacteria</taxon>
        <taxon>Bacillati</taxon>
        <taxon>Bacillota</taxon>
        <taxon>Bacilli</taxon>
        <taxon>Bacillales</taxon>
        <taxon>Paenibacillaceae</taxon>
        <taxon>Cohnella</taxon>
    </lineage>
</organism>
<dbReference type="GO" id="GO:0016020">
    <property type="term" value="C:membrane"/>
    <property type="evidence" value="ECO:0007669"/>
    <property type="project" value="InterPro"/>
</dbReference>
<reference evidence="2 3" key="1">
    <citation type="submission" date="2019-07" db="EMBL/GenBank/DDBJ databases">
        <authorList>
            <person name="Kim J.K."/>
            <person name="Cheong H.-M."/>
            <person name="Choi Y."/>
            <person name="Hwang K.J."/>
            <person name="Lee S."/>
            <person name="Choi C."/>
        </authorList>
    </citation>
    <scope>NUCLEOTIDE SEQUENCE [LARGE SCALE GENOMIC DNA]</scope>
    <source>
        <strain evidence="2 3">KS 22</strain>
    </source>
</reference>